<dbReference type="Pfam" id="PF01095">
    <property type="entry name" value="Pectinesterase"/>
    <property type="match status" value="1"/>
</dbReference>
<dbReference type="SUPFAM" id="SSF51126">
    <property type="entry name" value="Pectin lyase-like"/>
    <property type="match status" value="1"/>
</dbReference>
<feature type="chain" id="PRO_5041482922" description="Pectinesterase" evidence="11">
    <location>
        <begin position="18"/>
        <end position="308"/>
    </location>
</feature>
<dbReference type="GO" id="GO:0030599">
    <property type="term" value="F:pectinesterase activity"/>
    <property type="evidence" value="ECO:0007669"/>
    <property type="project" value="UniProtKB-UniRule"/>
</dbReference>
<proteinExistence type="inferred from homology"/>
<evidence type="ECO:0000256" key="1">
    <source>
        <dbReference type="ARBA" id="ARBA00004613"/>
    </source>
</evidence>
<evidence type="ECO:0000256" key="10">
    <source>
        <dbReference type="PROSITE-ProRule" id="PRU10040"/>
    </source>
</evidence>
<reference evidence="13" key="1">
    <citation type="submission" date="2023-06" db="EMBL/GenBank/DDBJ databases">
        <title>Genome-scale phylogeny and comparative genomics of the fungal order Sordariales.</title>
        <authorList>
            <consortium name="Lawrence Berkeley National Laboratory"/>
            <person name="Hensen N."/>
            <person name="Bonometti L."/>
            <person name="Westerberg I."/>
            <person name="Brannstrom I.O."/>
            <person name="Guillou S."/>
            <person name="Cros-Aarteil S."/>
            <person name="Calhoun S."/>
            <person name="Haridas S."/>
            <person name="Kuo A."/>
            <person name="Mondo S."/>
            <person name="Pangilinan J."/>
            <person name="Riley R."/>
            <person name="LaButti K."/>
            <person name="Andreopoulos B."/>
            <person name="Lipzen A."/>
            <person name="Chen C."/>
            <person name="Yanf M."/>
            <person name="Daum C."/>
            <person name="Ng V."/>
            <person name="Clum A."/>
            <person name="Steindorff A."/>
            <person name="Ohm R."/>
            <person name="Martin F."/>
            <person name="Silar P."/>
            <person name="Natvig D."/>
            <person name="Lalanne C."/>
            <person name="Gautier V."/>
            <person name="Ament-velasquez S.L."/>
            <person name="Kruys A."/>
            <person name="Hutchinson M.I."/>
            <person name="Powell A.J."/>
            <person name="Barry K."/>
            <person name="Miller A.N."/>
            <person name="Grigoriev I.V."/>
            <person name="Debuchy R."/>
            <person name="Gladieux P."/>
            <person name="Thoren M.H."/>
            <person name="Johannesson H."/>
        </authorList>
    </citation>
    <scope>NUCLEOTIDE SEQUENCE</scope>
    <source>
        <strain evidence="13">SMH3391-2</strain>
    </source>
</reference>
<protein>
    <recommendedName>
        <fullName evidence="4 11">Pectinesterase</fullName>
        <ecNumber evidence="4 11">3.1.1.11</ecNumber>
    </recommendedName>
</protein>
<dbReference type="PANTHER" id="PTHR31321:SF127">
    <property type="entry name" value="PECTINESTERASE"/>
    <property type="match status" value="1"/>
</dbReference>
<feature type="active site" evidence="10">
    <location>
        <position position="180"/>
    </location>
</feature>
<evidence type="ECO:0000256" key="3">
    <source>
        <dbReference type="ARBA" id="ARBA00008891"/>
    </source>
</evidence>
<dbReference type="GO" id="GO:0005576">
    <property type="term" value="C:extracellular region"/>
    <property type="evidence" value="ECO:0007669"/>
    <property type="project" value="UniProtKB-SubCell"/>
</dbReference>
<evidence type="ECO:0000313" key="13">
    <source>
        <dbReference type="EMBL" id="KAK0629036.1"/>
    </source>
</evidence>
<comment type="function">
    <text evidence="11">Involved in maceration and soft-rotting of plant tissue.</text>
</comment>
<evidence type="ECO:0000256" key="7">
    <source>
        <dbReference type="ARBA" id="ARBA00022801"/>
    </source>
</evidence>
<keyword evidence="6 11" id="KW-0732">Signal</keyword>
<dbReference type="EMBL" id="JAULSR010000002">
    <property type="protein sequence ID" value="KAK0629036.1"/>
    <property type="molecule type" value="Genomic_DNA"/>
</dbReference>
<evidence type="ECO:0000256" key="2">
    <source>
        <dbReference type="ARBA" id="ARBA00005184"/>
    </source>
</evidence>
<feature type="signal peptide" evidence="11">
    <location>
        <begin position="1"/>
        <end position="17"/>
    </location>
</feature>
<keyword evidence="14" id="KW-1185">Reference proteome</keyword>
<dbReference type="PANTHER" id="PTHR31321">
    <property type="entry name" value="ACYL-COA THIOESTER HYDROLASE YBHC-RELATED"/>
    <property type="match status" value="1"/>
</dbReference>
<dbReference type="PROSITE" id="PS00503">
    <property type="entry name" value="PECTINESTERASE_2"/>
    <property type="match status" value="1"/>
</dbReference>
<keyword evidence="8 11" id="KW-0063">Aspartyl esterase</keyword>
<evidence type="ECO:0000256" key="6">
    <source>
        <dbReference type="ARBA" id="ARBA00022729"/>
    </source>
</evidence>
<gene>
    <name evidence="13" type="ORF">B0T17DRAFT_588983</name>
</gene>
<comment type="subcellular location">
    <subcellularLocation>
        <location evidence="1 11">Secreted</location>
    </subcellularLocation>
</comment>
<evidence type="ECO:0000256" key="4">
    <source>
        <dbReference type="ARBA" id="ARBA00013229"/>
    </source>
</evidence>
<dbReference type="FunFam" id="2.160.20.10:FF:000014">
    <property type="entry name" value="Pectinesterase"/>
    <property type="match status" value="1"/>
</dbReference>
<evidence type="ECO:0000256" key="5">
    <source>
        <dbReference type="ARBA" id="ARBA00022525"/>
    </source>
</evidence>
<evidence type="ECO:0000256" key="11">
    <source>
        <dbReference type="RuleBase" id="RU000589"/>
    </source>
</evidence>
<keyword evidence="11" id="KW-0961">Cell wall biogenesis/degradation</keyword>
<comment type="catalytic activity">
    <reaction evidence="9 11">
        <text>[(1-&gt;4)-alpha-D-galacturonosyl methyl ester](n) + n H2O = [(1-&gt;4)-alpha-D-galacturonosyl](n) + n methanol + n H(+)</text>
        <dbReference type="Rhea" id="RHEA:22380"/>
        <dbReference type="Rhea" id="RHEA-COMP:14570"/>
        <dbReference type="Rhea" id="RHEA-COMP:14573"/>
        <dbReference type="ChEBI" id="CHEBI:15377"/>
        <dbReference type="ChEBI" id="CHEBI:15378"/>
        <dbReference type="ChEBI" id="CHEBI:17790"/>
        <dbReference type="ChEBI" id="CHEBI:140522"/>
        <dbReference type="ChEBI" id="CHEBI:140523"/>
        <dbReference type="EC" id="3.1.1.11"/>
    </reaction>
</comment>
<dbReference type="InterPro" id="IPR012334">
    <property type="entry name" value="Pectin_lyas_fold"/>
</dbReference>
<feature type="domain" description="Pectinesterase catalytic" evidence="12">
    <location>
        <begin position="31"/>
        <end position="279"/>
    </location>
</feature>
<dbReference type="InterPro" id="IPR011050">
    <property type="entry name" value="Pectin_lyase_fold/virulence"/>
</dbReference>
<organism evidence="13 14">
    <name type="scientific">Bombardia bombarda</name>
    <dbReference type="NCBI Taxonomy" id="252184"/>
    <lineage>
        <taxon>Eukaryota</taxon>
        <taxon>Fungi</taxon>
        <taxon>Dikarya</taxon>
        <taxon>Ascomycota</taxon>
        <taxon>Pezizomycotina</taxon>
        <taxon>Sordariomycetes</taxon>
        <taxon>Sordariomycetidae</taxon>
        <taxon>Sordariales</taxon>
        <taxon>Lasiosphaeriaceae</taxon>
        <taxon>Bombardia</taxon>
    </lineage>
</organism>
<evidence type="ECO:0000256" key="8">
    <source>
        <dbReference type="ARBA" id="ARBA00023085"/>
    </source>
</evidence>
<accession>A0AA39X8F7</accession>
<dbReference type="InterPro" id="IPR033131">
    <property type="entry name" value="Pectinesterase_Asp_AS"/>
</dbReference>
<dbReference type="GO" id="GO:0042545">
    <property type="term" value="P:cell wall modification"/>
    <property type="evidence" value="ECO:0007669"/>
    <property type="project" value="UniProtKB-UniRule"/>
</dbReference>
<keyword evidence="5 11" id="KW-0964">Secreted</keyword>
<dbReference type="AlphaFoldDB" id="A0AA39X8F7"/>
<dbReference type="GO" id="GO:0045490">
    <property type="term" value="P:pectin catabolic process"/>
    <property type="evidence" value="ECO:0007669"/>
    <property type="project" value="UniProtKB-UniRule"/>
</dbReference>
<dbReference type="Gene3D" id="2.160.20.10">
    <property type="entry name" value="Single-stranded right-handed beta-helix, Pectin lyase-like"/>
    <property type="match status" value="1"/>
</dbReference>
<keyword evidence="7 11" id="KW-0378">Hydrolase</keyword>
<dbReference type="EC" id="3.1.1.11" evidence="4 11"/>
<comment type="caution">
    <text evidence="13">The sequence shown here is derived from an EMBL/GenBank/DDBJ whole genome shotgun (WGS) entry which is preliminary data.</text>
</comment>
<evidence type="ECO:0000259" key="12">
    <source>
        <dbReference type="Pfam" id="PF01095"/>
    </source>
</evidence>
<evidence type="ECO:0000256" key="9">
    <source>
        <dbReference type="ARBA" id="ARBA00047928"/>
    </source>
</evidence>
<dbReference type="Proteomes" id="UP001174934">
    <property type="component" value="Unassembled WGS sequence"/>
</dbReference>
<evidence type="ECO:0000313" key="14">
    <source>
        <dbReference type="Proteomes" id="UP001174934"/>
    </source>
</evidence>
<name>A0AA39X8F7_9PEZI</name>
<comment type="similarity">
    <text evidence="3">Belongs to the pectinesterase family.</text>
</comment>
<dbReference type="InterPro" id="IPR000070">
    <property type="entry name" value="Pectinesterase_cat"/>
</dbReference>
<sequence>MKSSLLALLPLVATALGASRTSPPSGCLSVANSGGQYTTIQAAVNALSTTSTAAQCIFIGAGTYTEQVLVPARSAKLTIYGYTADTSSYAGNKAIITSSKSQANGLSNDETATLRVKAANFKLYNVNVNNGYGKGSQAVALSAYADSGYYACSFTGYQDTLLAQQGNQLYSKCLIQGATDFIFGQHAPAWFDKCDIRVLASSVGYVTASGRPSSSDANYYVFNGCTIAAASGNTVTKGAYYLGRPWAAYARVVVQKTSMTSVINSAGWRIWNTGDERTSNVVFGDAVSIATVLGSGYASAGWYDGAYM</sequence>
<comment type="pathway">
    <text evidence="2 11">Glycan metabolism; pectin degradation; 2-dehydro-3-deoxy-D-gluconate from pectin: step 1/5.</text>
</comment>